<dbReference type="RefSeq" id="WP_152193708.1">
    <property type="nucleotide sequence ID" value="NZ_VUKD01000001.1"/>
</dbReference>
<organism evidence="2 3">
    <name type="scientific">Georgenia subflava</name>
    <dbReference type="NCBI Taxonomy" id="1622177"/>
    <lineage>
        <taxon>Bacteria</taxon>
        <taxon>Bacillati</taxon>
        <taxon>Actinomycetota</taxon>
        <taxon>Actinomycetes</taxon>
        <taxon>Micrococcales</taxon>
        <taxon>Bogoriellaceae</taxon>
        <taxon>Georgenia</taxon>
    </lineage>
</organism>
<evidence type="ECO:0000313" key="2">
    <source>
        <dbReference type="EMBL" id="MPV37008.1"/>
    </source>
</evidence>
<dbReference type="AlphaFoldDB" id="A0A6N7EJ08"/>
<dbReference type="CDD" id="cd06587">
    <property type="entry name" value="VOC"/>
    <property type="match status" value="1"/>
</dbReference>
<dbReference type="SUPFAM" id="SSF54593">
    <property type="entry name" value="Glyoxalase/Bleomycin resistance protein/Dihydroxybiphenyl dioxygenase"/>
    <property type="match status" value="1"/>
</dbReference>
<accession>A0A6N7EJ08</accession>
<name>A0A6N7EJ08_9MICO</name>
<dbReference type="Pfam" id="PF18029">
    <property type="entry name" value="Glyoxalase_6"/>
    <property type="match status" value="1"/>
</dbReference>
<dbReference type="Proteomes" id="UP000437709">
    <property type="component" value="Unassembled WGS sequence"/>
</dbReference>
<feature type="domain" description="Glyoxalase-like" evidence="1">
    <location>
        <begin position="8"/>
        <end position="122"/>
    </location>
</feature>
<dbReference type="EMBL" id="WHPC01000024">
    <property type="protein sequence ID" value="MPV37008.1"/>
    <property type="molecule type" value="Genomic_DNA"/>
</dbReference>
<dbReference type="OrthoDB" id="5524593at2"/>
<proteinExistence type="predicted"/>
<dbReference type="PANTHER" id="PTHR35908:SF1">
    <property type="entry name" value="CONSERVED PROTEIN"/>
    <property type="match status" value="1"/>
</dbReference>
<comment type="caution">
    <text evidence="2">The sequence shown here is derived from an EMBL/GenBank/DDBJ whole genome shotgun (WGS) entry which is preliminary data.</text>
</comment>
<evidence type="ECO:0000259" key="1">
    <source>
        <dbReference type="Pfam" id="PF18029"/>
    </source>
</evidence>
<dbReference type="Gene3D" id="3.10.180.10">
    <property type="entry name" value="2,3-Dihydroxybiphenyl 1,2-Dioxygenase, domain 1"/>
    <property type="match status" value="1"/>
</dbReference>
<keyword evidence="3" id="KW-1185">Reference proteome</keyword>
<sequence>MTSFVSHTTFDCSDAYELSTWWKNLLGYVDLDDDPNRPGDEECMIRDPDTDHRLLFIEVPEGKVVKNRVHLDLRPRDGTRDEEVERIRRSGARELADRRGQYGPGSGWVVFADPEGNEFCVLMSTQERAAWQPTGATE</sequence>
<gene>
    <name evidence="2" type="ORF">GB881_08080</name>
</gene>
<reference evidence="2 3" key="1">
    <citation type="submission" date="2019-10" db="EMBL/GenBank/DDBJ databases">
        <title>Georgenia wutianyii sp. nov. and Georgenia yuyongxinii sp. nov. isolated from plateau pika (Ochotona curzoniae) in the Qinghai-Tibet plateau of China.</title>
        <authorList>
            <person name="Tian Z."/>
        </authorList>
    </citation>
    <scope>NUCLEOTIDE SEQUENCE [LARGE SCALE GENOMIC DNA]</scope>
    <source>
        <strain evidence="2 3">JCM 19765</strain>
    </source>
</reference>
<dbReference type="PANTHER" id="PTHR35908">
    <property type="entry name" value="HYPOTHETICAL FUSION PROTEIN"/>
    <property type="match status" value="1"/>
</dbReference>
<dbReference type="InterPro" id="IPR029068">
    <property type="entry name" value="Glyas_Bleomycin-R_OHBP_Dase"/>
</dbReference>
<protein>
    <submittedName>
        <fullName evidence="2">VOC family protein</fullName>
    </submittedName>
</protein>
<dbReference type="InterPro" id="IPR041581">
    <property type="entry name" value="Glyoxalase_6"/>
</dbReference>
<evidence type="ECO:0000313" key="3">
    <source>
        <dbReference type="Proteomes" id="UP000437709"/>
    </source>
</evidence>